<dbReference type="EC" id="3.4.11.-" evidence="9"/>
<dbReference type="Pfam" id="PF17900">
    <property type="entry name" value="Peptidase_M1_N"/>
    <property type="match status" value="1"/>
</dbReference>
<dbReference type="InterPro" id="IPR042097">
    <property type="entry name" value="Aminopeptidase_N-like_N_sf"/>
</dbReference>
<dbReference type="Gene3D" id="1.25.50.20">
    <property type="match status" value="1"/>
</dbReference>
<keyword evidence="5 9" id="KW-0479">Metal-binding</keyword>
<dbReference type="Gene3D" id="2.60.40.1910">
    <property type="match status" value="1"/>
</dbReference>
<dbReference type="PANTHER" id="PTHR11533">
    <property type="entry name" value="PROTEASE M1 ZINC METALLOPROTEASE"/>
    <property type="match status" value="1"/>
</dbReference>
<evidence type="ECO:0000256" key="9">
    <source>
        <dbReference type="RuleBase" id="RU364040"/>
    </source>
</evidence>
<feature type="domain" description="ERAP1-like C-terminal" evidence="11">
    <location>
        <begin position="533"/>
        <end position="844"/>
    </location>
</feature>
<keyword evidence="8 9" id="KW-0482">Metalloprotease</keyword>
<evidence type="ECO:0000256" key="2">
    <source>
        <dbReference type="ARBA" id="ARBA00010136"/>
    </source>
</evidence>
<dbReference type="PRINTS" id="PR00756">
    <property type="entry name" value="ALADIPTASE"/>
</dbReference>
<evidence type="ECO:0000256" key="3">
    <source>
        <dbReference type="ARBA" id="ARBA00022438"/>
    </source>
</evidence>
<name>A0ABX0JKN2_9PROT</name>
<keyword evidence="14" id="KW-1185">Reference proteome</keyword>
<dbReference type="InterPro" id="IPR014782">
    <property type="entry name" value="Peptidase_M1_dom"/>
</dbReference>
<comment type="similarity">
    <text evidence="2 9">Belongs to the peptidase M1 family.</text>
</comment>
<dbReference type="Gene3D" id="1.10.390.10">
    <property type="entry name" value="Neutral Protease Domain 2"/>
    <property type="match status" value="1"/>
</dbReference>
<dbReference type="InterPro" id="IPR017868">
    <property type="entry name" value="Filamin/ABP280_repeat-like"/>
</dbReference>
<dbReference type="InterPro" id="IPR045357">
    <property type="entry name" value="Aminopeptidase_N-like_N"/>
</dbReference>
<keyword evidence="4 9" id="KW-0645">Protease</keyword>
<keyword evidence="3 9" id="KW-0031">Aminopeptidase</keyword>
<evidence type="ECO:0000259" key="12">
    <source>
        <dbReference type="Pfam" id="PF17900"/>
    </source>
</evidence>
<evidence type="ECO:0000313" key="13">
    <source>
        <dbReference type="EMBL" id="NHN83076.1"/>
    </source>
</evidence>
<feature type="domain" description="Aminopeptidase N-like N-terminal" evidence="12">
    <location>
        <begin position="30"/>
        <end position="208"/>
    </location>
</feature>
<dbReference type="Pfam" id="PF11838">
    <property type="entry name" value="ERAP1_C"/>
    <property type="match status" value="1"/>
</dbReference>
<keyword evidence="6 9" id="KW-0378">Hydrolase</keyword>
<dbReference type="Pfam" id="PF01433">
    <property type="entry name" value="Peptidase_M1"/>
    <property type="match status" value="1"/>
</dbReference>
<comment type="caution">
    <text evidence="13">The sequence shown here is derived from an EMBL/GenBank/DDBJ whole genome shotgun (WGS) entry which is preliminary data.</text>
</comment>
<proteinExistence type="inferred from homology"/>
<dbReference type="InterPro" id="IPR034016">
    <property type="entry name" value="M1_APN-typ"/>
</dbReference>
<comment type="catalytic activity">
    <reaction evidence="1">
        <text>Release of an N-terminal amino acid, Xaa-|-Yaa- from a peptide, amide or arylamide. Xaa is preferably Ala, but may be most amino acids including Pro (slow action). When a terminal hydrophobic residue is followed by a prolyl residue, the two may be released as an intact Xaa-Pro dipeptide.</text>
        <dbReference type="EC" id="3.4.11.2"/>
    </reaction>
</comment>
<dbReference type="SUPFAM" id="SSF55486">
    <property type="entry name" value="Metalloproteases ('zincins'), catalytic domain"/>
    <property type="match status" value="1"/>
</dbReference>
<dbReference type="Proteomes" id="UP000635278">
    <property type="component" value="Unassembled WGS sequence"/>
</dbReference>
<comment type="cofactor">
    <cofactor evidence="9">
        <name>Zn(2+)</name>
        <dbReference type="ChEBI" id="CHEBI:29105"/>
    </cofactor>
    <text evidence="9">Binds 1 zinc ion per subunit.</text>
</comment>
<gene>
    <name evidence="13" type="ORF">GOB93_00220</name>
</gene>
<dbReference type="InterPro" id="IPR001930">
    <property type="entry name" value="Peptidase_M1"/>
</dbReference>
<evidence type="ECO:0000313" key="14">
    <source>
        <dbReference type="Proteomes" id="UP000635278"/>
    </source>
</evidence>
<evidence type="ECO:0000256" key="8">
    <source>
        <dbReference type="ARBA" id="ARBA00023049"/>
    </source>
</evidence>
<dbReference type="Gene3D" id="2.60.40.1730">
    <property type="entry name" value="tricorn interacting facor f3 domain"/>
    <property type="match status" value="1"/>
</dbReference>
<dbReference type="InterPro" id="IPR050344">
    <property type="entry name" value="Peptidase_M1_aminopeptidases"/>
</dbReference>
<organism evidence="13 14">
    <name type="scientific">Acetobacter musti</name>
    <dbReference type="NCBI Taxonomy" id="864732"/>
    <lineage>
        <taxon>Bacteria</taxon>
        <taxon>Pseudomonadati</taxon>
        <taxon>Pseudomonadota</taxon>
        <taxon>Alphaproteobacteria</taxon>
        <taxon>Acetobacterales</taxon>
        <taxon>Acetobacteraceae</taxon>
        <taxon>Acetobacter</taxon>
    </lineage>
</organism>
<dbReference type="EMBL" id="WOTB01000001">
    <property type="protein sequence ID" value="NHN83076.1"/>
    <property type="molecule type" value="Genomic_DNA"/>
</dbReference>
<evidence type="ECO:0000256" key="7">
    <source>
        <dbReference type="ARBA" id="ARBA00022833"/>
    </source>
</evidence>
<sequence>MSSMMACRPASAEAPFSFAKTPGQLPKTVVPSAYDIDLVTDMKALTLSGHESIAVTVSGAAQTVILSQAGLTIRSATADGAPVSVSTDEKAQTLTLRPARPLPAGPHKIDITYSGPIPETPNGIYYDDYHDAAGAKKRMLVTQFEVADARRMFPCWDEPAFKATFRLNVTLPAGWQPISNMPAETVTPAPGGAQHVAFARTPRMSTYLLALVAGDLAATHGTADGTPVSTWAPKGEERNTQYATQAASEILPYYNAYFGTAYPLPKLDLIAVPGNYEAGAMENWGAITFIDEDLLYDPAHSSPGTKELVYLVVAHEMAHQWSGDLVTMAWWDNIWLNEGFATWMETKALDHFNPTWEIWPREHKGREAAMGEDALATTHPIQQPIRDVSQAGSAFDRISYEKGEQVIRMIETWLGPDTFRDGMRAYMKAHAYSNATSADLWNALSAASHQDVGTVARSFTEQPGIPLVSVSETCRNGNTSVSLKQSRFTIHDPDASPLHWHVPVVIGGPGVTAQKVVLSDNATLHFPGCNLAIKANLGESGYYRTAYDPDSFRSLKANFTRLDATDRVNLLGDQFALFLAEKGDLADYLDLVAGLSRNGETSVAVWQDTIDHLTRLDDLLRGSPSRPLFRLFVRDLLKPQLTRLGWDPKPGDSFPDTLLRPQIIQTLGIMDDPDVAVEAARRFEVWRKNPAALDPSLVQPVMQTVGLHADPATWAVLADVVRNVPDTEQKRRFFAALARSQNPELVRKAARLAWSGAIPNGRIVRVLTTLAYNSEQPDLVWEQVVTNQAEIASRLTPQGREDLLPSIAGATFSPDIVAQMKAAPASSATSGARIAASRSAEQVAANIGLRLRAQPAIAQWLPASHIGTETH</sequence>
<accession>A0ABX0JKN2</accession>
<feature type="domain" description="Peptidase M1 membrane alanine aminopeptidase" evidence="10">
    <location>
        <begin position="242"/>
        <end position="458"/>
    </location>
</feature>
<dbReference type="CDD" id="cd09601">
    <property type="entry name" value="M1_APN-Q_like"/>
    <property type="match status" value="1"/>
</dbReference>
<dbReference type="InterPro" id="IPR027268">
    <property type="entry name" value="Peptidase_M4/M1_CTD_sf"/>
</dbReference>
<evidence type="ECO:0000256" key="1">
    <source>
        <dbReference type="ARBA" id="ARBA00000098"/>
    </source>
</evidence>
<evidence type="ECO:0000256" key="5">
    <source>
        <dbReference type="ARBA" id="ARBA00022723"/>
    </source>
</evidence>
<reference evidence="13 14" key="1">
    <citation type="journal article" date="2020" name="Int. J. Syst. Evol. Microbiol.">
        <title>Novel acetic acid bacteria from cider fermentations: Acetobacter conturbans sp. nov. and Acetobacter fallax sp. nov.</title>
        <authorList>
            <person name="Sombolestani A.S."/>
            <person name="Cleenwerck I."/>
            <person name="Cnockaert M."/>
            <person name="Borremans W."/>
            <person name="Wieme A.D."/>
            <person name="De Vuyst L."/>
            <person name="Vandamme P."/>
        </authorList>
    </citation>
    <scope>NUCLEOTIDE SEQUENCE [LARGE SCALE GENOMIC DNA]</scope>
    <source>
        <strain evidence="13 14">LMG 30640</strain>
    </source>
</reference>
<protein>
    <recommendedName>
        <fullName evidence="9">Aminopeptidase</fullName>
        <ecNumber evidence="9">3.4.11.-</ecNumber>
    </recommendedName>
</protein>
<evidence type="ECO:0000259" key="10">
    <source>
        <dbReference type="Pfam" id="PF01433"/>
    </source>
</evidence>
<dbReference type="PANTHER" id="PTHR11533:SF174">
    <property type="entry name" value="PUROMYCIN-SENSITIVE AMINOPEPTIDASE-RELATED"/>
    <property type="match status" value="1"/>
</dbReference>
<keyword evidence="7 9" id="KW-0862">Zinc</keyword>
<evidence type="ECO:0000256" key="6">
    <source>
        <dbReference type="ARBA" id="ARBA00022801"/>
    </source>
</evidence>
<dbReference type="SUPFAM" id="SSF63737">
    <property type="entry name" value="Leukotriene A4 hydrolase N-terminal domain"/>
    <property type="match status" value="1"/>
</dbReference>
<evidence type="ECO:0000256" key="4">
    <source>
        <dbReference type="ARBA" id="ARBA00022670"/>
    </source>
</evidence>
<dbReference type="InterPro" id="IPR024571">
    <property type="entry name" value="ERAP1-like_C_dom"/>
</dbReference>
<evidence type="ECO:0000259" key="11">
    <source>
        <dbReference type="Pfam" id="PF11838"/>
    </source>
</evidence>
<dbReference type="PROSITE" id="PS50194">
    <property type="entry name" value="FILAMIN_REPEAT"/>
    <property type="match status" value="1"/>
</dbReference>